<dbReference type="Pfam" id="PF00072">
    <property type="entry name" value="Response_reg"/>
    <property type="match status" value="1"/>
</dbReference>
<dbReference type="PANTHER" id="PTHR43719">
    <property type="entry name" value="TWO-COMPONENT HISTIDINE KINASE"/>
    <property type="match status" value="1"/>
</dbReference>
<protein>
    <recommendedName>
        <fullName evidence="8">Histidine kinase</fullName>
    </recommendedName>
</protein>
<feature type="domain" description="Histidine kinase" evidence="4">
    <location>
        <begin position="261"/>
        <end position="486"/>
    </location>
</feature>
<keyword evidence="1 2" id="KW-0597">Phosphoprotein</keyword>
<dbReference type="SUPFAM" id="SSF52172">
    <property type="entry name" value="CheY-like"/>
    <property type="match status" value="1"/>
</dbReference>
<dbReference type="SMART" id="SM00387">
    <property type="entry name" value="HATPase_c"/>
    <property type="match status" value="1"/>
</dbReference>
<evidence type="ECO:0000256" key="1">
    <source>
        <dbReference type="ARBA" id="ARBA00022553"/>
    </source>
</evidence>
<dbReference type="SMART" id="SM00448">
    <property type="entry name" value="REC"/>
    <property type="match status" value="1"/>
</dbReference>
<dbReference type="PROSITE" id="PS50110">
    <property type="entry name" value="RESPONSE_REGULATORY"/>
    <property type="match status" value="1"/>
</dbReference>
<dbReference type="InterPro" id="IPR003594">
    <property type="entry name" value="HATPase_dom"/>
</dbReference>
<dbReference type="PANTHER" id="PTHR43719:SF28">
    <property type="entry name" value="PEROXIDE STRESS-ACTIVATED HISTIDINE KINASE MAK1-RELATED"/>
    <property type="match status" value="1"/>
</dbReference>
<evidence type="ECO:0000259" key="4">
    <source>
        <dbReference type="PROSITE" id="PS50109"/>
    </source>
</evidence>
<dbReference type="AlphaFoldDB" id="G0QYJ6"/>
<dbReference type="OMA" id="MIDISIM"/>
<dbReference type="Pfam" id="PF02518">
    <property type="entry name" value="HATPase_c"/>
    <property type="match status" value="1"/>
</dbReference>
<gene>
    <name evidence="6" type="ORF">IMG5_150210</name>
</gene>
<dbReference type="Gene3D" id="3.30.565.10">
    <property type="entry name" value="Histidine kinase-like ATPase, C-terminal domain"/>
    <property type="match status" value="1"/>
</dbReference>
<keyword evidence="7" id="KW-1185">Reference proteome</keyword>
<dbReference type="Gene3D" id="3.40.50.2300">
    <property type="match status" value="1"/>
</dbReference>
<evidence type="ECO:0000256" key="2">
    <source>
        <dbReference type="PROSITE-ProRule" id="PRU00169"/>
    </source>
</evidence>
<dbReference type="CDD" id="cd17546">
    <property type="entry name" value="REC_hyHK_CKI1_RcsC-like"/>
    <property type="match status" value="1"/>
</dbReference>
<dbReference type="InterPro" id="IPR011006">
    <property type="entry name" value="CheY-like_superfamily"/>
</dbReference>
<dbReference type="SUPFAM" id="SSF55874">
    <property type="entry name" value="ATPase domain of HSP90 chaperone/DNA topoisomerase II/histidine kinase"/>
    <property type="match status" value="1"/>
</dbReference>
<dbReference type="SUPFAM" id="SSF47384">
    <property type="entry name" value="Homodimeric domain of signal transducing histidine kinase"/>
    <property type="match status" value="1"/>
</dbReference>
<feature type="transmembrane region" description="Helical" evidence="3">
    <location>
        <begin position="21"/>
        <end position="48"/>
    </location>
</feature>
<dbReference type="InterPro" id="IPR005467">
    <property type="entry name" value="His_kinase_dom"/>
</dbReference>
<reference evidence="6 7" key="1">
    <citation type="submission" date="2011-07" db="EMBL/GenBank/DDBJ databases">
        <authorList>
            <person name="Coyne R."/>
            <person name="Brami D."/>
            <person name="Johnson J."/>
            <person name="Hostetler J."/>
            <person name="Hannick L."/>
            <person name="Clark T."/>
            <person name="Cassidy-Hanley D."/>
            <person name="Inman J."/>
        </authorList>
    </citation>
    <scope>NUCLEOTIDE SEQUENCE [LARGE SCALE GENOMIC DNA]</scope>
    <source>
        <strain evidence="6 7">G5</strain>
    </source>
</reference>
<feature type="modified residue" description="4-aspartylphosphate" evidence="2">
    <location>
        <position position="723"/>
    </location>
</feature>
<dbReference type="InterPro" id="IPR036890">
    <property type="entry name" value="HATPase_C_sf"/>
</dbReference>
<dbReference type="PROSITE" id="PS50109">
    <property type="entry name" value="HIS_KIN"/>
    <property type="match status" value="1"/>
</dbReference>
<accession>G0QYJ6</accession>
<organism evidence="6 7">
    <name type="scientific">Ichthyophthirius multifiliis</name>
    <name type="common">White spot disease agent</name>
    <name type="synonym">Ich</name>
    <dbReference type="NCBI Taxonomy" id="5932"/>
    <lineage>
        <taxon>Eukaryota</taxon>
        <taxon>Sar</taxon>
        <taxon>Alveolata</taxon>
        <taxon>Ciliophora</taxon>
        <taxon>Intramacronucleata</taxon>
        <taxon>Oligohymenophorea</taxon>
        <taxon>Hymenostomatida</taxon>
        <taxon>Ophryoglenina</taxon>
        <taxon>Ichthyophthirius</taxon>
    </lineage>
</organism>
<sequence length="804" mass="95676">MFSSFQILQNLRNIEQKLIIGIIQLIIYNILINNDFILVLLRTFLFFLQNLIFFKLEKTERNNFFELKSENKNFYQIQKLIHEKIQCGVLVITNEDKNLKVQFANKILLQQFQIDSDDKILEKLKEIQIKKEGEKGSFYEKISVYLSKQGCYIQENHIFQLKQNLQYKNILKNSLNIIENSINNACLIQKTQRKLEKNSQSDFSYDFFKEDINEKSFDFKLNYSFWEEKPCLVILISDSMQKIINKKIQEIEKYKEQLLYMISHISKTPLNSIINMSEVLLYQFTKEELEEKRQDFVQNLHIIKNNGLILLYSIYNITDLSQNIDVNVEKFDFKSIIGGILDIYLYQIGEKSLQVKQKYEIIEIQNDKKRLMQVLFEIVGNAIKYTQKGRIQIQTKNENEHLFWIKISDTGQGISQNIQNKMFNFLKKNHSNQEHQIDQFSHKSFAGLGLEFTRKIAGILGPFDKVFINSGVNKGASFKFLIYKNYQNREMVNIKNLKRKIMQDLNERNEEILTPDYVQINKRNKQLFTCQNIGYLQKKQRFLRFSQDLKVEKYQIDQKSKFKKSNEVHKVKDSFIMEKINENQINSLEKIKFLKEDDLNSVKFPYQNLTKENDLKKIENKDLTFKKIKTKHYFNQQSLKKTTFLKQQSDMDNIYNQLNQIFQQPSYILATDDTPFNLFVLEKSLEKCKNIIFHKANSGKQCIEQALLLKLKHQKDYMLYFMDIQMPDMDGYQSFKQLQVLMDSQQIKQAPVFALTAFSEEKQKCLQSGMQGFIEKPYLLKDLVEILYNYFVINIIYNQQNTKN</sequence>
<keyword evidence="3" id="KW-0472">Membrane</keyword>
<dbReference type="CDD" id="cd00082">
    <property type="entry name" value="HisKA"/>
    <property type="match status" value="1"/>
</dbReference>
<dbReference type="InterPro" id="IPR050956">
    <property type="entry name" value="2C_system_His_kinase"/>
</dbReference>
<evidence type="ECO:0000313" key="6">
    <source>
        <dbReference type="EMBL" id="EGR29703.1"/>
    </source>
</evidence>
<dbReference type="OrthoDB" id="60033at2759"/>
<dbReference type="RefSeq" id="XP_004030939.1">
    <property type="nucleotide sequence ID" value="XM_004030891.1"/>
</dbReference>
<dbReference type="GeneID" id="14905818"/>
<dbReference type="EMBL" id="GL984115">
    <property type="protein sequence ID" value="EGR29703.1"/>
    <property type="molecule type" value="Genomic_DNA"/>
</dbReference>
<dbReference type="InterPro" id="IPR001789">
    <property type="entry name" value="Sig_transdc_resp-reg_receiver"/>
</dbReference>
<dbReference type="eggNOG" id="KOG0519">
    <property type="taxonomic scope" value="Eukaryota"/>
</dbReference>
<feature type="domain" description="Response regulatory" evidence="5">
    <location>
        <begin position="667"/>
        <end position="791"/>
    </location>
</feature>
<proteinExistence type="predicted"/>
<evidence type="ECO:0008006" key="8">
    <source>
        <dbReference type="Google" id="ProtNLM"/>
    </source>
</evidence>
<keyword evidence="3" id="KW-1133">Transmembrane helix</keyword>
<evidence type="ECO:0000259" key="5">
    <source>
        <dbReference type="PROSITE" id="PS50110"/>
    </source>
</evidence>
<dbReference type="InterPro" id="IPR036097">
    <property type="entry name" value="HisK_dim/P_sf"/>
</dbReference>
<evidence type="ECO:0000256" key="3">
    <source>
        <dbReference type="SAM" id="Phobius"/>
    </source>
</evidence>
<dbReference type="GO" id="GO:0000155">
    <property type="term" value="F:phosphorelay sensor kinase activity"/>
    <property type="evidence" value="ECO:0007669"/>
    <property type="project" value="InterPro"/>
</dbReference>
<dbReference type="InterPro" id="IPR003661">
    <property type="entry name" value="HisK_dim/P_dom"/>
</dbReference>
<dbReference type="Proteomes" id="UP000008983">
    <property type="component" value="Unassembled WGS sequence"/>
</dbReference>
<keyword evidence="3" id="KW-0812">Transmembrane</keyword>
<dbReference type="InParanoid" id="G0QYJ6"/>
<dbReference type="STRING" id="857967.G0QYJ6"/>
<evidence type="ECO:0000313" key="7">
    <source>
        <dbReference type="Proteomes" id="UP000008983"/>
    </source>
</evidence>
<dbReference type="Gene3D" id="1.10.287.130">
    <property type="match status" value="1"/>
</dbReference>
<name>G0QYJ6_ICHMU</name>